<keyword evidence="2 6" id="KW-0813">Transport</keyword>
<organism evidence="8 9">
    <name type="scientific">Planococcus liqunii</name>
    <dbReference type="NCBI Taxonomy" id="3058394"/>
    <lineage>
        <taxon>Bacteria</taxon>
        <taxon>Bacillati</taxon>
        <taxon>Bacillota</taxon>
        <taxon>Bacilli</taxon>
        <taxon>Bacillales</taxon>
        <taxon>Caryophanaceae</taxon>
        <taxon>Planococcus</taxon>
    </lineage>
</organism>
<reference evidence="8 9" key="1">
    <citation type="submission" date="2023-06" db="EMBL/GenBank/DDBJ databases">
        <title>Novel species in genus Planococcus.</title>
        <authorList>
            <person name="Ning S."/>
        </authorList>
    </citation>
    <scope>NUCLEOTIDE SEQUENCE [LARGE SCALE GENOMIC DNA]</scope>
    <source>
        <strain evidence="8 9">N064</strain>
    </source>
</reference>
<dbReference type="InterPro" id="IPR052730">
    <property type="entry name" value="Sugar_ABC_transporter"/>
</dbReference>
<dbReference type="Pfam" id="PF00528">
    <property type="entry name" value="BPD_transp_1"/>
    <property type="match status" value="1"/>
</dbReference>
<dbReference type="RefSeq" id="WP_301726866.1">
    <property type="nucleotide sequence ID" value="NZ_JAUJWW010000006.1"/>
</dbReference>
<evidence type="ECO:0000313" key="9">
    <source>
        <dbReference type="Proteomes" id="UP001172054"/>
    </source>
</evidence>
<feature type="transmembrane region" description="Helical" evidence="6">
    <location>
        <begin position="231"/>
        <end position="251"/>
    </location>
</feature>
<keyword evidence="5 6" id="KW-0472">Membrane</keyword>
<name>A0ABT8MUM8_9BACL</name>
<feature type="transmembrane region" description="Helical" evidence="6">
    <location>
        <begin position="263"/>
        <end position="283"/>
    </location>
</feature>
<protein>
    <submittedName>
        <fullName evidence="8">Sugar ABC transporter permease</fullName>
    </submittedName>
</protein>
<dbReference type="EMBL" id="JAUJWW010000006">
    <property type="protein sequence ID" value="MDN7228493.1"/>
    <property type="molecule type" value="Genomic_DNA"/>
</dbReference>
<evidence type="ECO:0000313" key="8">
    <source>
        <dbReference type="EMBL" id="MDN7228493.1"/>
    </source>
</evidence>
<gene>
    <name evidence="8" type="ORF">QWY15_14430</name>
</gene>
<dbReference type="InterPro" id="IPR035906">
    <property type="entry name" value="MetI-like_sf"/>
</dbReference>
<dbReference type="PANTHER" id="PTHR43759">
    <property type="entry name" value="TREHALOSE TRANSPORT SYSTEM PERMEASE PROTEIN SUGA"/>
    <property type="match status" value="1"/>
</dbReference>
<dbReference type="Gene3D" id="1.10.3720.10">
    <property type="entry name" value="MetI-like"/>
    <property type="match status" value="1"/>
</dbReference>
<sequence>MSQKIKPYLLLFPAVATIVLLFFGGLFDGFLKSLGYFPAIGETRFGIAAYRNLLNSEAFWDSLALTFRIAALSSLIAALLGAAMAVALFMLQASEKGRSSWLWQRLFQLPLTIPHLVGGYIVVLLFMQSGFLSKILASAGWIDEITDFPVLVNDSFGWGIILAYAWKEAPFVSLMVYPVLARIHRSWRDVSRVFGAGNWDFIRDIVLPVMMPAWTIATFIVFVFTFSAFEVPFLLGVTYPSVLPVYSYQLYTSGTLADRPEALAVNIILASLTILLGLVVYYFSKRWNVLRGWDG</sequence>
<accession>A0ABT8MUM8</accession>
<comment type="subcellular location">
    <subcellularLocation>
        <location evidence="6">Cell membrane</location>
        <topology evidence="6">Multi-pass membrane protein</topology>
    </subcellularLocation>
    <subcellularLocation>
        <location evidence="1">Membrane</location>
        <topology evidence="1">Multi-pass membrane protein</topology>
    </subcellularLocation>
</comment>
<dbReference type="PROSITE" id="PS50928">
    <property type="entry name" value="ABC_TM1"/>
    <property type="match status" value="1"/>
</dbReference>
<feature type="domain" description="ABC transmembrane type-1" evidence="7">
    <location>
        <begin position="63"/>
        <end position="280"/>
    </location>
</feature>
<feature type="transmembrane region" description="Helical" evidence="6">
    <location>
        <begin position="7"/>
        <end position="27"/>
    </location>
</feature>
<evidence type="ECO:0000256" key="5">
    <source>
        <dbReference type="ARBA" id="ARBA00023136"/>
    </source>
</evidence>
<dbReference type="SUPFAM" id="SSF161098">
    <property type="entry name" value="MetI-like"/>
    <property type="match status" value="1"/>
</dbReference>
<keyword evidence="4 6" id="KW-1133">Transmembrane helix</keyword>
<comment type="caution">
    <text evidence="8">The sequence shown here is derived from an EMBL/GenBank/DDBJ whole genome shotgun (WGS) entry which is preliminary data.</text>
</comment>
<keyword evidence="9" id="KW-1185">Reference proteome</keyword>
<dbReference type="CDD" id="cd06261">
    <property type="entry name" value="TM_PBP2"/>
    <property type="match status" value="1"/>
</dbReference>
<feature type="transmembrane region" description="Helical" evidence="6">
    <location>
        <begin position="112"/>
        <end position="136"/>
    </location>
</feature>
<evidence type="ECO:0000256" key="4">
    <source>
        <dbReference type="ARBA" id="ARBA00022989"/>
    </source>
</evidence>
<evidence type="ECO:0000256" key="1">
    <source>
        <dbReference type="ARBA" id="ARBA00004141"/>
    </source>
</evidence>
<feature type="transmembrane region" description="Helical" evidence="6">
    <location>
        <begin position="156"/>
        <end position="180"/>
    </location>
</feature>
<evidence type="ECO:0000256" key="6">
    <source>
        <dbReference type="RuleBase" id="RU363032"/>
    </source>
</evidence>
<evidence type="ECO:0000259" key="7">
    <source>
        <dbReference type="PROSITE" id="PS50928"/>
    </source>
</evidence>
<evidence type="ECO:0000256" key="2">
    <source>
        <dbReference type="ARBA" id="ARBA00022448"/>
    </source>
</evidence>
<evidence type="ECO:0000256" key="3">
    <source>
        <dbReference type="ARBA" id="ARBA00022692"/>
    </source>
</evidence>
<dbReference type="Proteomes" id="UP001172054">
    <property type="component" value="Unassembled WGS sequence"/>
</dbReference>
<dbReference type="PANTHER" id="PTHR43759:SF1">
    <property type="entry name" value="GLUCOSE IMPORT SYSTEM PERMEASE PROTEIN GLCT"/>
    <property type="match status" value="1"/>
</dbReference>
<proteinExistence type="inferred from homology"/>
<dbReference type="InterPro" id="IPR000515">
    <property type="entry name" value="MetI-like"/>
</dbReference>
<feature type="transmembrane region" description="Helical" evidence="6">
    <location>
        <begin position="69"/>
        <end position="91"/>
    </location>
</feature>
<comment type="similarity">
    <text evidence="6">Belongs to the binding-protein-dependent transport system permease family.</text>
</comment>
<keyword evidence="3 6" id="KW-0812">Transmembrane</keyword>